<gene>
    <name evidence="2" type="ORF">UXM345_LOCUS29949</name>
    <name evidence="1" type="ORF">XDN619_LOCUS10750</name>
</gene>
<dbReference type="EMBL" id="CAJNRG010003983">
    <property type="protein sequence ID" value="CAF2062094.1"/>
    <property type="molecule type" value="Genomic_DNA"/>
</dbReference>
<protein>
    <submittedName>
        <fullName evidence="2">Uncharacterized protein</fullName>
    </submittedName>
</protein>
<evidence type="ECO:0000313" key="1">
    <source>
        <dbReference type="EMBL" id="CAF2062094.1"/>
    </source>
</evidence>
<comment type="caution">
    <text evidence="2">The sequence shown here is derived from an EMBL/GenBank/DDBJ whole genome shotgun (WGS) entry which is preliminary data.</text>
</comment>
<dbReference type="Proteomes" id="UP000663887">
    <property type="component" value="Unassembled WGS sequence"/>
</dbReference>
<sequence length="100" mass="11132">MTTFLLLFGTLDHESLTSVINGNSLLTSCLNLVEPFVFSEVHHDQGGKNSIRAFRMAGNGCEWMGMDANGWEWLRMDGNGCEWMGMAANGWEWLRMAGNG</sequence>
<dbReference type="EMBL" id="CAJOBF010007600">
    <property type="protein sequence ID" value="CAF4236703.1"/>
    <property type="molecule type" value="Genomic_DNA"/>
</dbReference>
<accession>A0A820DUG5</accession>
<reference evidence="2" key="1">
    <citation type="submission" date="2021-02" db="EMBL/GenBank/DDBJ databases">
        <authorList>
            <person name="Nowell W R."/>
        </authorList>
    </citation>
    <scope>NUCLEOTIDE SEQUENCE</scope>
</reference>
<evidence type="ECO:0000313" key="3">
    <source>
        <dbReference type="Proteomes" id="UP000663842"/>
    </source>
</evidence>
<proteinExistence type="predicted"/>
<dbReference type="AlphaFoldDB" id="A0A820DUG5"/>
<name>A0A820DUG5_9BILA</name>
<organism evidence="2 3">
    <name type="scientific">Rotaria magnacalcarata</name>
    <dbReference type="NCBI Taxonomy" id="392030"/>
    <lineage>
        <taxon>Eukaryota</taxon>
        <taxon>Metazoa</taxon>
        <taxon>Spiralia</taxon>
        <taxon>Gnathifera</taxon>
        <taxon>Rotifera</taxon>
        <taxon>Eurotatoria</taxon>
        <taxon>Bdelloidea</taxon>
        <taxon>Philodinida</taxon>
        <taxon>Philodinidae</taxon>
        <taxon>Rotaria</taxon>
    </lineage>
</organism>
<dbReference type="Proteomes" id="UP000663842">
    <property type="component" value="Unassembled WGS sequence"/>
</dbReference>
<evidence type="ECO:0000313" key="2">
    <source>
        <dbReference type="EMBL" id="CAF4236703.1"/>
    </source>
</evidence>